<evidence type="ECO:0000313" key="3">
    <source>
        <dbReference type="Proteomes" id="UP000581206"/>
    </source>
</evidence>
<name>A0A7X6KV36_9CELL</name>
<accession>A0A7X6KV36</accession>
<proteinExistence type="predicted"/>
<feature type="region of interest" description="Disordered" evidence="1">
    <location>
        <begin position="1"/>
        <end position="35"/>
    </location>
</feature>
<dbReference type="Proteomes" id="UP000581206">
    <property type="component" value="Unassembled WGS sequence"/>
</dbReference>
<gene>
    <name evidence="2" type="ORF">HGA03_07535</name>
</gene>
<feature type="compositionally biased region" description="Low complexity" evidence="1">
    <location>
        <begin position="21"/>
        <end position="35"/>
    </location>
</feature>
<feature type="compositionally biased region" description="Acidic residues" evidence="1">
    <location>
        <begin position="7"/>
        <end position="19"/>
    </location>
</feature>
<dbReference type="RefSeq" id="WP_168629645.1">
    <property type="nucleotide sequence ID" value="NZ_BONL01000004.1"/>
</dbReference>
<evidence type="ECO:0000313" key="2">
    <source>
        <dbReference type="EMBL" id="NKY22519.1"/>
    </source>
</evidence>
<evidence type="ECO:0008006" key="4">
    <source>
        <dbReference type="Google" id="ProtNLM"/>
    </source>
</evidence>
<dbReference type="EMBL" id="JAAXOX010000003">
    <property type="protein sequence ID" value="NKY22519.1"/>
    <property type="molecule type" value="Genomic_DNA"/>
</dbReference>
<dbReference type="AlphaFoldDB" id="A0A7X6KV36"/>
<comment type="caution">
    <text evidence="2">The sequence shown here is derived from an EMBL/GenBank/DDBJ whole genome shotgun (WGS) entry which is preliminary data.</text>
</comment>
<evidence type="ECO:0000256" key="1">
    <source>
        <dbReference type="SAM" id="MobiDB-lite"/>
    </source>
</evidence>
<protein>
    <recommendedName>
        <fullName evidence="4">Bacterial spore germination immunoglobulin-like domain-containing protein</fullName>
    </recommendedName>
</protein>
<reference evidence="2 3" key="1">
    <citation type="submission" date="2020-04" db="EMBL/GenBank/DDBJ databases">
        <title>MicrobeNet Type strains.</title>
        <authorList>
            <person name="Nicholson A.C."/>
        </authorList>
    </citation>
    <scope>NUCLEOTIDE SEQUENCE [LARGE SCALE GENOMIC DNA]</scope>
    <source>
        <strain evidence="2 3">ATCC BAA-788</strain>
    </source>
</reference>
<sequence length="131" mass="12809">MTTSPEPTEEPPAAEDPALDPEPSTPAAPGGGTATVDVVTTYYGWNTTSAAVEVGAYAATVESDGVCTLTLTGPGGTVTAQGSALADASSTSCGELSVPGTQLSSGSWQAVVGYSSPRSRGTSAAVTVEVP</sequence>
<organism evidence="2 3">
    <name type="scientific">Cellulomonas denverensis</name>
    <dbReference type="NCBI Taxonomy" id="264297"/>
    <lineage>
        <taxon>Bacteria</taxon>
        <taxon>Bacillati</taxon>
        <taxon>Actinomycetota</taxon>
        <taxon>Actinomycetes</taxon>
        <taxon>Micrococcales</taxon>
        <taxon>Cellulomonadaceae</taxon>
        <taxon>Cellulomonas</taxon>
    </lineage>
</organism>
<keyword evidence="3" id="KW-1185">Reference proteome</keyword>